<gene>
    <name evidence="1" type="ORF">BDV41DRAFT_552867</name>
</gene>
<dbReference type="EMBL" id="ML738394">
    <property type="protein sequence ID" value="KAE8307931.1"/>
    <property type="molecule type" value="Genomic_DNA"/>
</dbReference>
<dbReference type="Proteomes" id="UP000325433">
    <property type="component" value="Unassembled WGS sequence"/>
</dbReference>
<dbReference type="AlphaFoldDB" id="A0A5N6VHL0"/>
<sequence>MQSRILLVGRSQSLWGDCSQILRRGRCPASRIPDLQWSTHCAIGYIRRNCNMSRQ</sequence>
<organism evidence="1 2">
    <name type="scientific">Aspergillus transmontanensis</name>
    <dbReference type="NCBI Taxonomy" id="1034304"/>
    <lineage>
        <taxon>Eukaryota</taxon>
        <taxon>Fungi</taxon>
        <taxon>Dikarya</taxon>
        <taxon>Ascomycota</taxon>
        <taxon>Pezizomycotina</taxon>
        <taxon>Eurotiomycetes</taxon>
        <taxon>Eurotiomycetidae</taxon>
        <taxon>Eurotiales</taxon>
        <taxon>Aspergillaceae</taxon>
        <taxon>Aspergillus</taxon>
        <taxon>Aspergillus subgen. Circumdati</taxon>
    </lineage>
</organism>
<keyword evidence="2" id="KW-1185">Reference proteome</keyword>
<protein>
    <submittedName>
        <fullName evidence="1">Uncharacterized protein</fullName>
    </submittedName>
</protein>
<name>A0A5N6VHL0_9EURO</name>
<evidence type="ECO:0000313" key="1">
    <source>
        <dbReference type="EMBL" id="KAE8307931.1"/>
    </source>
</evidence>
<accession>A0A5N6VHL0</accession>
<evidence type="ECO:0000313" key="2">
    <source>
        <dbReference type="Proteomes" id="UP000325433"/>
    </source>
</evidence>
<reference evidence="2" key="1">
    <citation type="submission" date="2019-04" db="EMBL/GenBank/DDBJ databases">
        <title>Friends and foes A comparative genomics studyof 23 Aspergillus species from section Flavi.</title>
        <authorList>
            <consortium name="DOE Joint Genome Institute"/>
            <person name="Kjaerbolling I."/>
            <person name="Vesth T."/>
            <person name="Frisvad J.C."/>
            <person name="Nybo J.L."/>
            <person name="Theobald S."/>
            <person name="Kildgaard S."/>
            <person name="Isbrandt T."/>
            <person name="Kuo A."/>
            <person name="Sato A."/>
            <person name="Lyhne E.K."/>
            <person name="Kogle M.E."/>
            <person name="Wiebenga A."/>
            <person name="Kun R.S."/>
            <person name="Lubbers R.J."/>
            <person name="Makela M.R."/>
            <person name="Barry K."/>
            <person name="Chovatia M."/>
            <person name="Clum A."/>
            <person name="Daum C."/>
            <person name="Haridas S."/>
            <person name="He G."/>
            <person name="LaButti K."/>
            <person name="Lipzen A."/>
            <person name="Mondo S."/>
            <person name="Riley R."/>
            <person name="Salamov A."/>
            <person name="Simmons B.A."/>
            <person name="Magnuson J.K."/>
            <person name="Henrissat B."/>
            <person name="Mortensen U.H."/>
            <person name="Larsen T.O."/>
            <person name="Devries R.P."/>
            <person name="Grigoriev I.V."/>
            <person name="Machida M."/>
            <person name="Baker S.E."/>
            <person name="Andersen M.R."/>
        </authorList>
    </citation>
    <scope>NUCLEOTIDE SEQUENCE [LARGE SCALE GENOMIC DNA]</scope>
    <source>
        <strain evidence="2">CBS 130015</strain>
    </source>
</reference>
<proteinExistence type="predicted"/>